<keyword evidence="3" id="KW-0156">Chromatin regulator</keyword>
<evidence type="ECO:0000256" key="4">
    <source>
        <dbReference type="ARBA" id="ARBA00023015"/>
    </source>
</evidence>
<gene>
    <name evidence="11" type="ORF">CONCODRAFT_34932</name>
</gene>
<dbReference type="GO" id="GO:0006368">
    <property type="term" value="P:transcription elongation by RNA polymerase II"/>
    <property type="evidence" value="ECO:0007669"/>
    <property type="project" value="TreeGrafter"/>
</dbReference>
<sequence>LFHELPRRKDYPDYYKAIPSPICLDMIKSNIESDKYDDWSFLFEDFELLVNNAKEYNMPGSEVYEDADTIDKFCKSYPFYQKPNPKPNKKGSFEDNTSELAKQQQNSRVSKRGKHY</sequence>
<reference evidence="11 12" key="1">
    <citation type="journal article" date="2015" name="Genome Biol. Evol.">
        <title>Phylogenomic analyses indicate that early fungi evolved digesting cell walls of algal ancestors of land plants.</title>
        <authorList>
            <person name="Chang Y."/>
            <person name="Wang S."/>
            <person name="Sekimoto S."/>
            <person name="Aerts A.L."/>
            <person name="Choi C."/>
            <person name="Clum A."/>
            <person name="LaButti K.M."/>
            <person name="Lindquist E.A."/>
            <person name="Yee Ngan C."/>
            <person name="Ohm R.A."/>
            <person name="Salamov A.A."/>
            <person name="Grigoriev I.V."/>
            <person name="Spatafora J.W."/>
            <person name="Berbee M.L."/>
        </authorList>
    </citation>
    <scope>NUCLEOTIDE SEQUENCE [LARGE SCALE GENOMIC DNA]</scope>
    <source>
        <strain evidence="11 12">NRRL 28638</strain>
    </source>
</reference>
<evidence type="ECO:0000256" key="9">
    <source>
        <dbReference type="SAM" id="MobiDB-lite"/>
    </source>
</evidence>
<dbReference type="SMART" id="SM00297">
    <property type="entry name" value="BROMO"/>
    <property type="match status" value="1"/>
</dbReference>
<proteinExistence type="predicted"/>
<dbReference type="PANTHER" id="PTHR16062">
    <property type="entry name" value="SWI/SNF-RELATED"/>
    <property type="match status" value="1"/>
</dbReference>
<feature type="domain" description="Bromo" evidence="10">
    <location>
        <begin position="1"/>
        <end position="64"/>
    </location>
</feature>
<name>A0A137PGS3_CONC2</name>
<dbReference type="GO" id="GO:0003682">
    <property type="term" value="F:chromatin binding"/>
    <property type="evidence" value="ECO:0007669"/>
    <property type="project" value="TreeGrafter"/>
</dbReference>
<dbReference type="PANTHER" id="PTHR16062:SF19">
    <property type="entry name" value="PROTEIN POLYBROMO-1"/>
    <property type="match status" value="1"/>
</dbReference>
<evidence type="ECO:0000256" key="1">
    <source>
        <dbReference type="ARBA" id="ARBA00004123"/>
    </source>
</evidence>
<dbReference type="GO" id="GO:0006338">
    <property type="term" value="P:chromatin remodeling"/>
    <property type="evidence" value="ECO:0007669"/>
    <property type="project" value="InterPro"/>
</dbReference>
<dbReference type="InterPro" id="IPR037382">
    <property type="entry name" value="Rsc/polybromo"/>
</dbReference>
<keyword evidence="2" id="KW-0677">Repeat</keyword>
<evidence type="ECO:0000256" key="3">
    <source>
        <dbReference type="ARBA" id="ARBA00022853"/>
    </source>
</evidence>
<dbReference type="AlphaFoldDB" id="A0A137PGS3"/>
<dbReference type="STRING" id="796925.A0A137PGS3"/>
<dbReference type="Proteomes" id="UP000070444">
    <property type="component" value="Unassembled WGS sequence"/>
</dbReference>
<evidence type="ECO:0000259" key="10">
    <source>
        <dbReference type="PROSITE" id="PS50014"/>
    </source>
</evidence>
<keyword evidence="12" id="KW-1185">Reference proteome</keyword>
<dbReference type="PRINTS" id="PR00503">
    <property type="entry name" value="BROMODOMAIN"/>
</dbReference>
<dbReference type="Gene3D" id="1.20.920.10">
    <property type="entry name" value="Bromodomain-like"/>
    <property type="match status" value="1"/>
</dbReference>
<keyword evidence="4" id="KW-0805">Transcription regulation</keyword>
<protein>
    <submittedName>
        <fullName evidence="11">Bromodomain-containing protein</fullName>
    </submittedName>
</protein>
<keyword evidence="5 8" id="KW-0103">Bromodomain</keyword>
<dbReference type="EMBL" id="KQ964426">
    <property type="protein sequence ID" value="KXN74192.1"/>
    <property type="molecule type" value="Genomic_DNA"/>
</dbReference>
<dbReference type="OrthoDB" id="6017at2759"/>
<feature type="region of interest" description="Disordered" evidence="9">
    <location>
        <begin position="79"/>
        <end position="116"/>
    </location>
</feature>
<evidence type="ECO:0000313" key="12">
    <source>
        <dbReference type="Proteomes" id="UP000070444"/>
    </source>
</evidence>
<dbReference type="PROSITE" id="PS50014">
    <property type="entry name" value="BROMODOMAIN_2"/>
    <property type="match status" value="1"/>
</dbReference>
<dbReference type="GO" id="GO:0016586">
    <property type="term" value="C:RSC-type complex"/>
    <property type="evidence" value="ECO:0007669"/>
    <property type="project" value="InterPro"/>
</dbReference>
<dbReference type="InterPro" id="IPR001487">
    <property type="entry name" value="Bromodomain"/>
</dbReference>
<dbReference type="InterPro" id="IPR036427">
    <property type="entry name" value="Bromodomain-like_sf"/>
</dbReference>
<evidence type="ECO:0000256" key="2">
    <source>
        <dbReference type="ARBA" id="ARBA00022737"/>
    </source>
</evidence>
<evidence type="ECO:0000256" key="8">
    <source>
        <dbReference type="PROSITE-ProRule" id="PRU00035"/>
    </source>
</evidence>
<evidence type="ECO:0000256" key="5">
    <source>
        <dbReference type="ARBA" id="ARBA00023117"/>
    </source>
</evidence>
<evidence type="ECO:0000256" key="7">
    <source>
        <dbReference type="ARBA" id="ARBA00023242"/>
    </source>
</evidence>
<accession>A0A137PGS3</accession>
<keyword evidence="6" id="KW-0804">Transcription</keyword>
<dbReference type="Pfam" id="PF00439">
    <property type="entry name" value="Bromodomain"/>
    <property type="match status" value="1"/>
</dbReference>
<comment type="subcellular location">
    <subcellularLocation>
        <location evidence="1">Nucleus</location>
    </subcellularLocation>
</comment>
<keyword evidence="7" id="KW-0539">Nucleus</keyword>
<feature type="compositionally biased region" description="Polar residues" evidence="9">
    <location>
        <begin position="94"/>
        <end position="108"/>
    </location>
</feature>
<feature type="non-terminal residue" evidence="11">
    <location>
        <position position="1"/>
    </location>
</feature>
<dbReference type="SUPFAM" id="SSF47370">
    <property type="entry name" value="Bromodomain"/>
    <property type="match status" value="1"/>
</dbReference>
<organism evidence="11 12">
    <name type="scientific">Conidiobolus coronatus (strain ATCC 28846 / CBS 209.66 / NRRL 28638)</name>
    <name type="common">Delacroixia coronata</name>
    <dbReference type="NCBI Taxonomy" id="796925"/>
    <lineage>
        <taxon>Eukaryota</taxon>
        <taxon>Fungi</taxon>
        <taxon>Fungi incertae sedis</taxon>
        <taxon>Zoopagomycota</taxon>
        <taxon>Entomophthoromycotina</taxon>
        <taxon>Entomophthoromycetes</taxon>
        <taxon>Entomophthorales</taxon>
        <taxon>Ancylistaceae</taxon>
        <taxon>Conidiobolus</taxon>
    </lineage>
</organism>
<evidence type="ECO:0000256" key="6">
    <source>
        <dbReference type="ARBA" id="ARBA00023163"/>
    </source>
</evidence>
<evidence type="ECO:0000313" key="11">
    <source>
        <dbReference type="EMBL" id="KXN74192.1"/>
    </source>
</evidence>